<dbReference type="Proteomes" id="UP000004893">
    <property type="component" value="Unassembled WGS sequence"/>
</dbReference>
<dbReference type="eggNOG" id="COG1975">
    <property type="taxonomic scope" value="Bacteria"/>
</dbReference>
<reference evidence="3" key="1">
    <citation type="submission" date="2009-02" db="EMBL/GenBank/DDBJ databases">
        <authorList>
            <person name="Fulton L."/>
            <person name="Clifton S."/>
            <person name="Fulton B."/>
            <person name="Xu J."/>
            <person name="Minx P."/>
            <person name="Pepin K.H."/>
            <person name="Johnson M."/>
            <person name="Bhonagiri V."/>
            <person name="Nash W.E."/>
            <person name="Mardis E.R."/>
            <person name="Wilson R.K."/>
        </authorList>
    </citation>
    <scope>NUCLEOTIDE SEQUENCE [LARGE SCALE GENOMIC DNA]</scope>
    <source>
        <strain evidence="3">DSM 15053</strain>
    </source>
</reference>
<keyword evidence="4" id="KW-1185">Reference proteome</keyword>
<dbReference type="SUPFAM" id="SSF51735">
    <property type="entry name" value="NAD(P)-binding Rossmann-fold domains"/>
    <property type="match status" value="1"/>
</dbReference>
<dbReference type="InterPro" id="IPR027051">
    <property type="entry name" value="XdhC_Rossmann_dom"/>
</dbReference>
<dbReference type="PANTHER" id="PTHR30388">
    <property type="entry name" value="ALDEHYDE OXIDOREDUCTASE MOLYBDENUM COFACTOR ASSEMBLY PROTEIN"/>
    <property type="match status" value="1"/>
</dbReference>
<evidence type="ECO:0000259" key="1">
    <source>
        <dbReference type="Pfam" id="PF02625"/>
    </source>
</evidence>
<feature type="domain" description="XdhC Rossmann" evidence="2">
    <location>
        <begin position="83"/>
        <end position="225"/>
    </location>
</feature>
<dbReference type="EMBL" id="ABYI02000012">
    <property type="protein sequence ID" value="EEG75319.1"/>
    <property type="molecule type" value="Genomic_DNA"/>
</dbReference>
<feature type="domain" description="XdhC- CoxI" evidence="1">
    <location>
        <begin position="251"/>
        <end position="313"/>
    </location>
</feature>
<dbReference type="InterPro" id="IPR052698">
    <property type="entry name" value="MoCofactor_Util/Proc"/>
</dbReference>
<gene>
    <name evidence="3" type="ORF">CLOHYLEM_04549</name>
</gene>
<dbReference type="Gene3D" id="3.40.50.720">
    <property type="entry name" value="NAD(P)-binding Rossmann-like Domain"/>
    <property type="match status" value="1"/>
</dbReference>
<reference evidence="3" key="2">
    <citation type="submission" date="2013-06" db="EMBL/GenBank/DDBJ databases">
        <title>Draft genome sequence of Clostridium hylemonae (DSM 15053).</title>
        <authorList>
            <person name="Sudarsanam P."/>
            <person name="Ley R."/>
            <person name="Guruge J."/>
            <person name="Turnbaugh P.J."/>
            <person name="Mahowald M."/>
            <person name="Liep D."/>
            <person name="Gordon J."/>
        </authorList>
    </citation>
    <scope>NUCLEOTIDE SEQUENCE</scope>
    <source>
        <strain evidence="3">DSM 15053</strain>
    </source>
</reference>
<dbReference type="PANTHER" id="PTHR30388:SF6">
    <property type="entry name" value="XANTHINE DEHYDROGENASE SUBUNIT A-RELATED"/>
    <property type="match status" value="1"/>
</dbReference>
<dbReference type="STRING" id="553973.CLOHYLEM_04549"/>
<dbReference type="RefSeq" id="WP_006441881.1">
    <property type="nucleotide sequence ID" value="NZ_CP036524.1"/>
</dbReference>
<dbReference type="Pfam" id="PF02625">
    <property type="entry name" value="XdhC_CoxI"/>
    <property type="match status" value="1"/>
</dbReference>
<proteinExistence type="predicted"/>
<evidence type="ECO:0000313" key="4">
    <source>
        <dbReference type="Proteomes" id="UP000004893"/>
    </source>
</evidence>
<accession>C0BXL2</accession>
<dbReference type="InterPro" id="IPR036291">
    <property type="entry name" value="NAD(P)-bd_dom_sf"/>
</dbReference>
<dbReference type="AlphaFoldDB" id="C0BXL2"/>
<name>C0BXL2_9FIRM</name>
<dbReference type="InterPro" id="IPR003777">
    <property type="entry name" value="XdhC_CoxI"/>
</dbReference>
<protein>
    <submittedName>
        <fullName evidence="3">Xanthine dehydrogenase accessory factor</fullName>
    </submittedName>
</protein>
<dbReference type="HOGENOM" id="CLU_041115_3_0_9"/>
<comment type="caution">
    <text evidence="3">The sequence shown here is derived from an EMBL/GenBank/DDBJ whole genome shotgun (WGS) entry which is preliminary data.</text>
</comment>
<organism evidence="3 4">
    <name type="scientific">[Clostridium] hylemonae DSM 15053</name>
    <dbReference type="NCBI Taxonomy" id="553973"/>
    <lineage>
        <taxon>Bacteria</taxon>
        <taxon>Bacillati</taxon>
        <taxon>Bacillota</taxon>
        <taxon>Clostridia</taxon>
        <taxon>Lachnospirales</taxon>
        <taxon>Lachnospiraceae</taxon>
    </lineage>
</organism>
<evidence type="ECO:0000259" key="2">
    <source>
        <dbReference type="Pfam" id="PF13478"/>
    </source>
</evidence>
<dbReference type="Pfam" id="PF13478">
    <property type="entry name" value="XdhC_C"/>
    <property type="match status" value="1"/>
</dbReference>
<evidence type="ECO:0000313" key="3">
    <source>
        <dbReference type="EMBL" id="EEG75319.1"/>
    </source>
</evidence>
<sequence>MDTLYELIQNRDAGEDNMTALVIAGTAQGEKVFLSGREVIWKSGDCPFLTGHLAELTEVQGNGVIELDGQRVFCEYTGCRKELVVCGGGHVSVPIIQIGKMTGFYVTVLEDRPRFADCARKAGADQVICEPFADGMDKIEGSTDTYFVIVTRGHRYDSTCLREAVKKPHAYVGMMGSRKRVGIVRQQLKDEGTPGTLLESVHAPIGLDIGAETPEEIAVSVMAQIIQVKNSRRRNEAYVPEIRKYLTETPRQGLRSVLTVIVSRKGSAPRETGTKMLVREDGQTFGTIGGGCAESEVIKRALLMMREGKAAELCTVDMTGQEAEDAGMVCGGIIEVWMESVPIDKA</sequence>